<protein>
    <submittedName>
        <fullName evidence="2">FkbM family methyltransferase</fullName>
    </submittedName>
</protein>
<dbReference type="GO" id="GO:0008168">
    <property type="term" value="F:methyltransferase activity"/>
    <property type="evidence" value="ECO:0007669"/>
    <property type="project" value="UniProtKB-KW"/>
</dbReference>
<feature type="domain" description="Methyltransferase FkbM" evidence="1">
    <location>
        <begin position="220"/>
        <end position="371"/>
    </location>
</feature>
<gene>
    <name evidence="2" type="ORF">FHS99_000295</name>
</gene>
<dbReference type="EMBL" id="JACIJR010000001">
    <property type="protein sequence ID" value="MBB5727839.1"/>
    <property type="molecule type" value="Genomic_DNA"/>
</dbReference>
<dbReference type="GO" id="GO:0032259">
    <property type="term" value="P:methylation"/>
    <property type="evidence" value="ECO:0007669"/>
    <property type="project" value="UniProtKB-KW"/>
</dbReference>
<keyword evidence="2" id="KW-0489">Methyltransferase</keyword>
<keyword evidence="3" id="KW-1185">Reference proteome</keyword>
<dbReference type="NCBIfam" id="TIGR01444">
    <property type="entry name" value="fkbM_fam"/>
    <property type="match status" value="1"/>
</dbReference>
<dbReference type="AlphaFoldDB" id="A0A7W9BQ04"/>
<dbReference type="SUPFAM" id="SSF53335">
    <property type="entry name" value="S-adenosyl-L-methionine-dependent methyltransferases"/>
    <property type="match status" value="1"/>
</dbReference>
<dbReference type="RefSeq" id="WP_157175161.1">
    <property type="nucleotide sequence ID" value="NZ_BMJP01000001.1"/>
</dbReference>
<dbReference type="InterPro" id="IPR052514">
    <property type="entry name" value="SAM-dependent_MTase"/>
</dbReference>
<evidence type="ECO:0000259" key="1">
    <source>
        <dbReference type="Pfam" id="PF05050"/>
    </source>
</evidence>
<dbReference type="Pfam" id="PF05050">
    <property type="entry name" value="Methyltransf_21"/>
    <property type="match status" value="1"/>
</dbReference>
<accession>A0A7W9BQ04</accession>
<dbReference type="PANTHER" id="PTHR34203">
    <property type="entry name" value="METHYLTRANSFERASE, FKBM FAMILY PROTEIN"/>
    <property type="match status" value="1"/>
</dbReference>
<dbReference type="InterPro" id="IPR006342">
    <property type="entry name" value="FkbM_mtfrase"/>
</dbReference>
<comment type="caution">
    <text evidence="2">The sequence shown here is derived from an EMBL/GenBank/DDBJ whole genome shotgun (WGS) entry which is preliminary data.</text>
</comment>
<sequence>MLNWTIGSAVDVDGAACILTHPGVAGHAVFGDYHDHPAGHYAVEFQIAPIAGQAFDPDQYVAEVDAVLGNETIQLARRGIHLSDLTGGTTRFVLTFRLDEPGRLQFRVGVNGVVPLVIADARPLVRLTDESTDVEPLLAHARFPDVDLADAPSFLAEHRDVLRRLHTSGFGVRVQDGDVVLDADGVSFLARVSDDLNFVNEIFFEQAYNIGTPGDACVIDIGMNSGLVTLLMAQRDAVKEVHAFEPFAETHARACANIAINPHLAGKITTYQVALSDHDVDGTFLVPDERDSGSMSIRTLGEGVPAELRIRDAAGMLGPIIAAAAAKGRQIIVKVDCEGSEFTIFESLERAGLLEQVTAFMVEWHRVFDGKSQATLIDPLLRRGFVTFDRSPKTGNGFFYAVAAMRA</sequence>
<organism evidence="2 3">
    <name type="scientific">Sphingomonas prati</name>
    <dbReference type="NCBI Taxonomy" id="1843237"/>
    <lineage>
        <taxon>Bacteria</taxon>
        <taxon>Pseudomonadati</taxon>
        <taxon>Pseudomonadota</taxon>
        <taxon>Alphaproteobacteria</taxon>
        <taxon>Sphingomonadales</taxon>
        <taxon>Sphingomonadaceae</taxon>
        <taxon>Sphingomonas</taxon>
    </lineage>
</organism>
<evidence type="ECO:0000313" key="2">
    <source>
        <dbReference type="EMBL" id="MBB5727839.1"/>
    </source>
</evidence>
<reference evidence="2 3" key="1">
    <citation type="submission" date="2020-08" db="EMBL/GenBank/DDBJ databases">
        <title>Genomic Encyclopedia of Type Strains, Phase IV (KMG-IV): sequencing the most valuable type-strain genomes for metagenomic binning, comparative biology and taxonomic classification.</title>
        <authorList>
            <person name="Goeker M."/>
        </authorList>
    </citation>
    <scope>NUCLEOTIDE SEQUENCE [LARGE SCALE GENOMIC DNA]</scope>
    <source>
        <strain evidence="2 3">DSM 103336</strain>
    </source>
</reference>
<dbReference type="PANTHER" id="PTHR34203:SF13">
    <property type="entry name" value="EXPRESSED PROTEIN"/>
    <property type="match status" value="1"/>
</dbReference>
<dbReference type="Gene3D" id="3.40.50.150">
    <property type="entry name" value="Vaccinia Virus protein VP39"/>
    <property type="match status" value="1"/>
</dbReference>
<proteinExistence type="predicted"/>
<dbReference type="Proteomes" id="UP000546701">
    <property type="component" value="Unassembled WGS sequence"/>
</dbReference>
<evidence type="ECO:0000313" key="3">
    <source>
        <dbReference type="Proteomes" id="UP000546701"/>
    </source>
</evidence>
<dbReference type="InterPro" id="IPR029063">
    <property type="entry name" value="SAM-dependent_MTases_sf"/>
</dbReference>
<dbReference type="OrthoDB" id="7542440at2"/>
<keyword evidence="2" id="KW-0808">Transferase</keyword>
<name>A0A7W9BQ04_9SPHN</name>